<feature type="transmembrane region" description="Helical" evidence="1">
    <location>
        <begin position="6"/>
        <end position="27"/>
    </location>
</feature>
<dbReference type="InterPro" id="IPR025470">
    <property type="entry name" value="DUF4321"/>
</dbReference>
<feature type="transmembrane region" description="Helical" evidence="1">
    <location>
        <begin position="39"/>
        <end position="59"/>
    </location>
</feature>
<sequence>MHRKRLSVYVIILIIGMLIGGYMGEILATVMPDGVAKDFFLTSIVGNFGPVSINLLIIALTLGPLVLKINLVAILGLFIAVYLFRSFI</sequence>
<feature type="transmembrane region" description="Helical" evidence="1">
    <location>
        <begin position="65"/>
        <end position="84"/>
    </location>
</feature>
<evidence type="ECO:0008006" key="4">
    <source>
        <dbReference type="Google" id="ProtNLM"/>
    </source>
</evidence>
<keyword evidence="1" id="KW-0812">Transmembrane</keyword>
<keyword evidence="1" id="KW-0472">Membrane</keyword>
<keyword evidence="1" id="KW-1133">Transmembrane helix</keyword>
<evidence type="ECO:0000313" key="3">
    <source>
        <dbReference type="Proteomes" id="UP000176992"/>
    </source>
</evidence>
<accession>A0A1F5YBV6</accession>
<dbReference type="Pfam" id="PF14209">
    <property type="entry name" value="DUF4321"/>
    <property type="match status" value="1"/>
</dbReference>
<comment type="caution">
    <text evidence="2">The sequence shown here is derived from an EMBL/GenBank/DDBJ whole genome shotgun (WGS) entry which is preliminary data.</text>
</comment>
<proteinExistence type="predicted"/>
<protein>
    <recommendedName>
        <fullName evidence="4">DUF4321 domain-containing protein</fullName>
    </recommendedName>
</protein>
<evidence type="ECO:0000256" key="1">
    <source>
        <dbReference type="SAM" id="Phobius"/>
    </source>
</evidence>
<gene>
    <name evidence="2" type="ORF">A2Z86_11580</name>
</gene>
<evidence type="ECO:0000313" key="2">
    <source>
        <dbReference type="EMBL" id="OGF97657.1"/>
    </source>
</evidence>
<reference evidence="2 3" key="1">
    <citation type="journal article" date="2016" name="Nat. Commun.">
        <title>Thousands of microbial genomes shed light on interconnected biogeochemical processes in an aquifer system.</title>
        <authorList>
            <person name="Anantharaman K."/>
            <person name="Brown C.T."/>
            <person name="Hug L.A."/>
            <person name="Sharon I."/>
            <person name="Castelle C.J."/>
            <person name="Probst A.J."/>
            <person name="Thomas B.C."/>
            <person name="Singh A."/>
            <person name="Wilkins M.J."/>
            <person name="Karaoz U."/>
            <person name="Brodie E.L."/>
            <person name="Williams K.H."/>
            <person name="Hubbard S.S."/>
            <person name="Banfield J.F."/>
        </authorList>
    </citation>
    <scope>NUCLEOTIDE SEQUENCE [LARGE SCALE GENOMIC DNA]</scope>
</reference>
<organism evidence="2 3">
    <name type="scientific">Candidatus Glassbacteria bacterium GWA2_58_10</name>
    <dbReference type="NCBI Taxonomy" id="1817865"/>
    <lineage>
        <taxon>Bacteria</taxon>
        <taxon>Candidatus Glassiibacteriota</taxon>
    </lineage>
</organism>
<dbReference type="AlphaFoldDB" id="A0A1F5YBV6"/>
<name>A0A1F5YBV6_9BACT</name>
<dbReference type="EMBL" id="MFIV01000217">
    <property type="protein sequence ID" value="OGF97657.1"/>
    <property type="molecule type" value="Genomic_DNA"/>
</dbReference>
<dbReference type="Proteomes" id="UP000176992">
    <property type="component" value="Unassembled WGS sequence"/>
</dbReference>